<feature type="region of interest" description="Disordered" evidence="9">
    <location>
        <begin position="88"/>
        <end position="128"/>
    </location>
</feature>
<gene>
    <name evidence="10" type="ORF">KUCA_T00001932001</name>
</gene>
<dbReference type="PANTHER" id="PTHR13186">
    <property type="entry name" value="MEDIATOR OF RNA POLYMERASE II TRANSCRIPTION SUBUNIT 31"/>
    <property type="match status" value="1"/>
</dbReference>
<keyword evidence="11" id="KW-1185">Reference proteome</keyword>
<dbReference type="InterPro" id="IPR008831">
    <property type="entry name" value="Mediator_Med31"/>
</dbReference>
<evidence type="ECO:0000313" key="10">
    <source>
        <dbReference type="EMBL" id="CDK25961.1"/>
    </source>
</evidence>
<keyword evidence="7 8" id="KW-0539">Nucleus</keyword>
<evidence type="ECO:0000256" key="6">
    <source>
        <dbReference type="ARBA" id="ARBA00023163"/>
    </source>
</evidence>
<evidence type="ECO:0000256" key="1">
    <source>
        <dbReference type="ARBA" id="ARBA00004123"/>
    </source>
</evidence>
<evidence type="ECO:0000256" key="2">
    <source>
        <dbReference type="ARBA" id="ARBA00006378"/>
    </source>
</evidence>
<dbReference type="STRING" id="1382522.W6MII6"/>
<feature type="compositionally biased region" description="Basic and acidic residues" evidence="9">
    <location>
        <begin position="88"/>
        <end position="102"/>
    </location>
</feature>
<evidence type="ECO:0000256" key="7">
    <source>
        <dbReference type="ARBA" id="ARBA00023242"/>
    </source>
</evidence>
<dbReference type="AlphaFoldDB" id="W6MII6"/>
<dbReference type="InterPro" id="IPR038089">
    <property type="entry name" value="Med31_sf"/>
</dbReference>
<evidence type="ECO:0000256" key="8">
    <source>
        <dbReference type="RuleBase" id="RU364129"/>
    </source>
</evidence>
<reference evidence="10" key="2">
    <citation type="submission" date="2014-02" db="EMBL/GenBank/DDBJ databases">
        <title>Complete DNA sequence of /Kuraishia capsulata/ illustrates novel genomic features among budding yeasts (/Saccharomycotina/).</title>
        <authorList>
            <person name="Morales L."/>
            <person name="Noel B."/>
            <person name="Porcel B."/>
            <person name="Marcet-Houben M."/>
            <person name="Hullo M-F."/>
            <person name="Sacerdot C."/>
            <person name="Tekaia F."/>
            <person name="Leh-Louis V."/>
            <person name="Despons L."/>
            <person name="Khanna V."/>
            <person name="Aury J-M."/>
            <person name="Barbe V."/>
            <person name="Couloux A."/>
            <person name="Labadie K."/>
            <person name="Pelletier E."/>
            <person name="Souciet J-L."/>
            <person name="Boekhout T."/>
            <person name="Gabaldon T."/>
            <person name="Wincker P."/>
            <person name="Dujon B."/>
        </authorList>
    </citation>
    <scope>NUCLEOTIDE SEQUENCE</scope>
    <source>
        <strain evidence="10">CBS 1993</strain>
    </source>
</reference>
<dbReference type="OrthoDB" id="10257739at2759"/>
<evidence type="ECO:0000256" key="5">
    <source>
        <dbReference type="ARBA" id="ARBA00023159"/>
    </source>
</evidence>
<evidence type="ECO:0000256" key="4">
    <source>
        <dbReference type="ARBA" id="ARBA00023015"/>
    </source>
</evidence>
<organism evidence="10 11">
    <name type="scientific">Kuraishia capsulata CBS 1993</name>
    <dbReference type="NCBI Taxonomy" id="1382522"/>
    <lineage>
        <taxon>Eukaryota</taxon>
        <taxon>Fungi</taxon>
        <taxon>Dikarya</taxon>
        <taxon>Ascomycota</taxon>
        <taxon>Saccharomycotina</taxon>
        <taxon>Pichiomycetes</taxon>
        <taxon>Pichiales</taxon>
        <taxon>Pichiaceae</taxon>
        <taxon>Kuraishia</taxon>
    </lineage>
</organism>
<dbReference type="Pfam" id="PF05669">
    <property type="entry name" value="Med31"/>
    <property type="match status" value="1"/>
</dbReference>
<dbReference type="GO" id="GO:0003712">
    <property type="term" value="F:transcription coregulator activity"/>
    <property type="evidence" value="ECO:0007669"/>
    <property type="project" value="InterPro"/>
</dbReference>
<dbReference type="GO" id="GO:0006355">
    <property type="term" value="P:regulation of DNA-templated transcription"/>
    <property type="evidence" value="ECO:0007669"/>
    <property type="project" value="InterPro"/>
</dbReference>
<comment type="subunit">
    <text evidence="8">Component of the Mediator complex.</text>
</comment>
<comment type="subcellular location">
    <subcellularLocation>
        <location evidence="1 8">Nucleus</location>
    </subcellularLocation>
</comment>
<accession>W6MII6</accession>
<evidence type="ECO:0000256" key="3">
    <source>
        <dbReference type="ARBA" id="ARBA00019660"/>
    </source>
</evidence>
<keyword evidence="6 8" id="KW-0804">Transcription</keyword>
<dbReference type="Gene3D" id="1.10.10.1340">
    <property type="entry name" value="Mediator of RNA polymerase II, submodule Med31 (Soh1)"/>
    <property type="match status" value="1"/>
</dbReference>
<dbReference type="GO" id="GO:0016592">
    <property type="term" value="C:mediator complex"/>
    <property type="evidence" value="ECO:0007669"/>
    <property type="project" value="EnsemblFungi"/>
</dbReference>
<dbReference type="GeneID" id="34519359"/>
<evidence type="ECO:0000256" key="9">
    <source>
        <dbReference type="SAM" id="MobiDB-lite"/>
    </source>
</evidence>
<dbReference type="EMBL" id="HG793126">
    <property type="protein sequence ID" value="CDK25961.1"/>
    <property type="molecule type" value="Genomic_DNA"/>
</dbReference>
<sequence length="128" mass="15403">MDELPTRWEIELEYLQYLAQMGKLQEQTFLNYLDYLEYWRDPKYAQFLIYPNCLHILTLLKSPQFREQISRQDLTELLFNDMVNRWKEPIDEKPQEDDKQEQSEQDQAQGQEDGVKKPGQTEPATETV</sequence>
<dbReference type="HOGENOM" id="CLU_071681_3_1_1"/>
<dbReference type="RefSeq" id="XP_022457971.1">
    <property type="nucleotide sequence ID" value="XM_022604162.1"/>
</dbReference>
<reference evidence="10" key="1">
    <citation type="submission" date="2013-12" db="EMBL/GenBank/DDBJ databases">
        <authorList>
            <person name="Genoscope - CEA"/>
        </authorList>
    </citation>
    <scope>NUCLEOTIDE SEQUENCE</scope>
    <source>
        <strain evidence="10">CBS 1993</strain>
    </source>
</reference>
<name>W6MII6_9ASCO</name>
<proteinExistence type="inferred from homology"/>
<keyword evidence="4 8" id="KW-0805">Transcription regulation</keyword>
<comment type="similarity">
    <text evidence="2 8">Belongs to the Mediator complex subunit 31 family.</text>
</comment>
<evidence type="ECO:0000313" key="11">
    <source>
        <dbReference type="Proteomes" id="UP000019384"/>
    </source>
</evidence>
<protein>
    <recommendedName>
        <fullName evidence="3 8">Mediator of RNA polymerase II transcription subunit 31</fullName>
    </recommendedName>
</protein>
<dbReference type="Proteomes" id="UP000019384">
    <property type="component" value="Unassembled WGS sequence"/>
</dbReference>
<keyword evidence="5 8" id="KW-0010">Activator</keyword>
<comment type="function">
    <text evidence="8">Component of the Mediator complex, a coactivator involved in the regulated transcription of nearly all RNA polymerase II-dependent genes. Mediator functions as a bridge to convey information from gene-specific regulatory proteins to the basal RNA polymerase II transcription machinery. Mediator is recruited to promoters by direct interactions with regulatory proteins and serves as a scaffold for the assembly of a functional preinitiation complex with RNA polymerase II and the general transcription factors.</text>
</comment>